<organism evidence="1 2">
    <name type="scientific">Persea americana</name>
    <name type="common">Avocado</name>
    <dbReference type="NCBI Taxonomy" id="3435"/>
    <lineage>
        <taxon>Eukaryota</taxon>
        <taxon>Viridiplantae</taxon>
        <taxon>Streptophyta</taxon>
        <taxon>Embryophyta</taxon>
        <taxon>Tracheophyta</taxon>
        <taxon>Spermatophyta</taxon>
        <taxon>Magnoliopsida</taxon>
        <taxon>Magnoliidae</taxon>
        <taxon>Laurales</taxon>
        <taxon>Lauraceae</taxon>
        <taxon>Persea</taxon>
    </lineage>
</organism>
<dbReference type="Proteomes" id="UP001234297">
    <property type="component" value="Chromosome 3"/>
</dbReference>
<keyword evidence="2" id="KW-1185">Reference proteome</keyword>
<gene>
    <name evidence="1" type="ORF">MRB53_012822</name>
</gene>
<accession>A0ACC2LYR6</accession>
<evidence type="ECO:0000313" key="1">
    <source>
        <dbReference type="EMBL" id="KAJ8638555.1"/>
    </source>
</evidence>
<protein>
    <submittedName>
        <fullName evidence="1">Uncharacterized protein</fullName>
    </submittedName>
</protein>
<comment type="caution">
    <text evidence="1">The sequence shown here is derived from an EMBL/GenBank/DDBJ whole genome shotgun (WGS) entry which is preliminary data.</text>
</comment>
<reference evidence="1 2" key="1">
    <citation type="journal article" date="2022" name="Hortic Res">
        <title>A haplotype resolved chromosomal level avocado genome allows analysis of novel avocado genes.</title>
        <authorList>
            <person name="Nath O."/>
            <person name="Fletcher S.J."/>
            <person name="Hayward A."/>
            <person name="Shaw L.M."/>
            <person name="Masouleh A.K."/>
            <person name="Furtado A."/>
            <person name="Henry R.J."/>
            <person name="Mitter N."/>
        </authorList>
    </citation>
    <scope>NUCLEOTIDE SEQUENCE [LARGE SCALE GENOMIC DNA]</scope>
    <source>
        <strain evidence="2">cv. Hass</strain>
    </source>
</reference>
<evidence type="ECO:0000313" key="2">
    <source>
        <dbReference type="Proteomes" id="UP001234297"/>
    </source>
</evidence>
<dbReference type="EMBL" id="CM056811">
    <property type="protein sequence ID" value="KAJ8638555.1"/>
    <property type="molecule type" value="Genomic_DNA"/>
</dbReference>
<sequence>MHEEKVSPFSVAERKKAEEVRGGVGMVLDCSDEDVGRSWFWRGRCCADARTTPERTLLLGDWCQGQGFELGLDLAGRGLGIWGISELGGQKGFVGGWRLD</sequence>
<name>A0ACC2LYR6_PERAE</name>
<proteinExistence type="predicted"/>